<organism evidence="2 3">
    <name type="scientific">Leptospira hartskeerlii</name>
    <dbReference type="NCBI Taxonomy" id="2023177"/>
    <lineage>
        <taxon>Bacteria</taxon>
        <taxon>Pseudomonadati</taxon>
        <taxon>Spirochaetota</taxon>
        <taxon>Spirochaetia</taxon>
        <taxon>Leptospirales</taxon>
        <taxon>Leptospiraceae</taxon>
        <taxon>Leptospira</taxon>
    </lineage>
</organism>
<feature type="signal peptide" evidence="1">
    <location>
        <begin position="1"/>
        <end position="22"/>
    </location>
</feature>
<dbReference type="AlphaFoldDB" id="A0A2M9XAZ1"/>
<evidence type="ECO:0000256" key="1">
    <source>
        <dbReference type="SAM" id="SignalP"/>
    </source>
</evidence>
<dbReference type="InterPro" id="IPR031611">
    <property type="entry name" value="Porin_6"/>
</dbReference>
<feature type="chain" id="PRO_5014683493" evidence="1">
    <location>
        <begin position="23"/>
        <end position="364"/>
    </location>
</feature>
<evidence type="ECO:0000313" key="3">
    <source>
        <dbReference type="Proteomes" id="UP000232196"/>
    </source>
</evidence>
<dbReference type="OrthoDB" id="336258at2"/>
<dbReference type="Pfam" id="PF16939">
    <property type="entry name" value="Porin_6"/>
    <property type="match status" value="1"/>
</dbReference>
<dbReference type="RefSeq" id="WP_100707409.1">
    <property type="nucleotide sequence ID" value="NZ_NPDL01000006.1"/>
</dbReference>
<keyword evidence="1" id="KW-0732">Signal</keyword>
<reference evidence="2 3" key="1">
    <citation type="submission" date="2017-07" db="EMBL/GenBank/DDBJ databases">
        <title>Leptospira spp. isolated from tropical soils.</title>
        <authorList>
            <person name="Thibeaux R."/>
            <person name="Iraola G."/>
            <person name="Ferres I."/>
            <person name="Bierque E."/>
            <person name="Girault D."/>
            <person name="Soupe-Gilbert M.-E."/>
            <person name="Picardeau M."/>
            <person name="Goarant C."/>
        </authorList>
    </citation>
    <scope>NUCLEOTIDE SEQUENCE [LARGE SCALE GENOMIC DNA]</scope>
    <source>
        <strain evidence="2 3">MCA1-C-A1</strain>
    </source>
</reference>
<sequence>MKIQIRIIILLFCLFATANLLAQEPESPKEIRPEINLPGTAAPQTKFQSILSELMTRSSITGLFGENGGQHIFESGTKFPNLSGLKAGSRITYNREFEYGGIGLKHWWETWEINLEYRTTFKNQRTGEGRDEDFFLGSVSREKGTKIDFANASFNDTPYTFTGTQNFADGRGKLKMKDDRVGFLARKYFGGANPDPRKPGSGFYLTGGAYYTFYKYYLYDVMQWIATAPVTYGPIGIGLSYSISTWEVPFGFGYRYSNGTWMLEASLSGNVWYSHFRDYHYQRNLNFIGDSSGFGLETNLGAGYILPSWLFFAKLTEHRLYGEGSFQTQGGLSRDDVISNYSGNYRNYLSTKQYSVEFQVSHFL</sequence>
<proteinExistence type="predicted"/>
<accession>A0A2M9XAZ1</accession>
<evidence type="ECO:0000313" key="2">
    <source>
        <dbReference type="EMBL" id="PJZ24712.1"/>
    </source>
</evidence>
<keyword evidence="3" id="KW-1185">Reference proteome</keyword>
<dbReference type="EMBL" id="NPDN01000007">
    <property type="protein sequence ID" value="PJZ24712.1"/>
    <property type="molecule type" value="Genomic_DNA"/>
</dbReference>
<protein>
    <submittedName>
        <fullName evidence="2">Putative porin</fullName>
    </submittedName>
</protein>
<name>A0A2M9XAZ1_9LEPT</name>
<comment type="caution">
    <text evidence="2">The sequence shown here is derived from an EMBL/GenBank/DDBJ whole genome shotgun (WGS) entry which is preliminary data.</text>
</comment>
<dbReference type="Proteomes" id="UP000232196">
    <property type="component" value="Unassembled WGS sequence"/>
</dbReference>
<gene>
    <name evidence="2" type="ORF">CH357_14085</name>
</gene>